<name>A0ABS4RU30_PAEXY</name>
<sequence length="382" mass="44301">MEQALQILMRNARAEENTFLYMLHEEACFDQGLFWEYVNSIMELTRRTANQPLDRELSSAVSFTYSKIMEFLQWHQLDRDVFEIKQFPYVYAHQIVNLLGNVVNGFYKGITPDEASFDEEFPNPAFTGNMAEEQPAVLQLGYYKQHTNVHALGFREEDGTYRIVLNEEEDRDLVDSRLSRGEVEGTYLFTAPDASSAHQCFHEWVMENRAPYRSRRGVHLMNMNDKVIEQQSLTFVGFKRTFSCVDGENLREIPKMWQDALADGIEERLNGFNNGAIPGLVGICIDQRELQDNQMEYWIATSYSGEVPEGLVSIELPASHWIVFEADELKPEAIQRLWHHIMTEWFPSTSYQHAGIPELEVYRGHGTPPQVWIPVVVQKVRF</sequence>
<accession>A0ABS4RU30</accession>
<dbReference type="SUPFAM" id="SSF55136">
    <property type="entry name" value="Probable bacterial effector-binding domain"/>
    <property type="match status" value="1"/>
</dbReference>
<feature type="domain" description="AraC effector-binding" evidence="1">
    <location>
        <begin position="223"/>
        <end position="376"/>
    </location>
</feature>
<evidence type="ECO:0000313" key="3">
    <source>
        <dbReference type="Proteomes" id="UP000810207"/>
    </source>
</evidence>
<organism evidence="2 3">
    <name type="scientific">Paenibacillus xylanexedens</name>
    <dbReference type="NCBI Taxonomy" id="528191"/>
    <lineage>
        <taxon>Bacteria</taxon>
        <taxon>Bacillati</taxon>
        <taxon>Bacillota</taxon>
        <taxon>Bacilli</taxon>
        <taxon>Bacillales</taxon>
        <taxon>Paenibacillaceae</taxon>
        <taxon>Paenibacillus</taxon>
    </lineage>
</organism>
<dbReference type="Pfam" id="PF14526">
    <property type="entry name" value="Cass2"/>
    <property type="match status" value="1"/>
</dbReference>
<dbReference type="SMART" id="SM00871">
    <property type="entry name" value="AraC_E_bind"/>
    <property type="match status" value="1"/>
</dbReference>
<reference evidence="2 3" key="1">
    <citation type="submission" date="2021-03" db="EMBL/GenBank/DDBJ databases">
        <title>Genomic Encyclopedia of Type Strains, Phase IV (KMG-IV): sequencing the most valuable type-strain genomes for metagenomic binning, comparative biology and taxonomic classification.</title>
        <authorList>
            <person name="Goeker M."/>
        </authorList>
    </citation>
    <scope>NUCLEOTIDE SEQUENCE [LARGE SCALE GENOMIC DNA]</scope>
    <source>
        <strain evidence="2 3">DSM 21292</strain>
    </source>
</reference>
<dbReference type="Proteomes" id="UP000810207">
    <property type="component" value="Unassembled WGS sequence"/>
</dbReference>
<dbReference type="InterPro" id="IPR053182">
    <property type="entry name" value="YobU-like_regulator"/>
</dbReference>
<dbReference type="InterPro" id="IPR029441">
    <property type="entry name" value="Cass2"/>
</dbReference>
<protein>
    <submittedName>
        <fullName evidence="2">Transcriptional regulator YdeE</fullName>
    </submittedName>
</protein>
<dbReference type="PANTHER" id="PTHR36444">
    <property type="entry name" value="TRANSCRIPTIONAL REGULATOR PROTEIN YOBU-RELATED"/>
    <property type="match status" value="1"/>
</dbReference>
<dbReference type="RefSeq" id="WP_211083046.1">
    <property type="nucleotide sequence ID" value="NZ_CBCSLC010000053.1"/>
</dbReference>
<dbReference type="Gene3D" id="3.20.80.10">
    <property type="entry name" value="Regulatory factor, effector binding domain"/>
    <property type="match status" value="1"/>
</dbReference>
<gene>
    <name evidence="2" type="ORF">J2Z28_003051</name>
</gene>
<proteinExistence type="predicted"/>
<evidence type="ECO:0000259" key="1">
    <source>
        <dbReference type="SMART" id="SM00871"/>
    </source>
</evidence>
<dbReference type="EMBL" id="JAGIKV010000010">
    <property type="protein sequence ID" value="MBP2246403.1"/>
    <property type="molecule type" value="Genomic_DNA"/>
</dbReference>
<dbReference type="InterPro" id="IPR011256">
    <property type="entry name" value="Reg_factor_effector_dom_sf"/>
</dbReference>
<comment type="caution">
    <text evidence="2">The sequence shown here is derived from an EMBL/GenBank/DDBJ whole genome shotgun (WGS) entry which is preliminary data.</text>
</comment>
<keyword evidence="3" id="KW-1185">Reference proteome</keyword>
<dbReference type="PANTHER" id="PTHR36444:SF3">
    <property type="entry name" value="TRANSCRIPTIONAL ACTIVATOR, PUTATIVE-RELATED"/>
    <property type="match status" value="1"/>
</dbReference>
<evidence type="ECO:0000313" key="2">
    <source>
        <dbReference type="EMBL" id="MBP2246403.1"/>
    </source>
</evidence>
<dbReference type="InterPro" id="IPR010499">
    <property type="entry name" value="AraC_E-bd"/>
</dbReference>